<evidence type="ECO:0000256" key="2">
    <source>
        <dbReference type="ARBA" id="ARBA00010139"/>
    </source>
</evidence>
<name>Q5B9J2_EMENI</name>
<accession>C8VJK9</accession>
<evidence type="ECO:0000256" key="3">
    <source>
        <dbReference type="ARBA" id="ARBA00022630"/>
    </source>
</evidence>
<dbReference type="EMBL" id="BN001306">
    <property type="protein sequence ID" value="CBF84010.1"/>
    <property type="molecule type" value="Genomic_DNA"/>
</dbReference>
<dbReference type="PANTHER" id="PTHR42877:SF8">
    <property type="entry name" value="MONOOXYGENASE"/>
    <property type="match status" value="1"/>
</dbReference>
<dbReference type="Gene3D" id="3.50.50.60">
    <property type="entry name" value="FAD/NAD(P)-binding domain"/>
    <property type="match status" value="1"/>
</dbReference>
<organism evidence="5 6">
    <name type="scientific">Emericella nidulans (strain FGSC A4 / ATCC 38163 / CBS 112.46 / NRRL 194 / M139)</name>
    <name type="common">Aspergillus nidulans</name>
    <dbReference type="NCBI Taxonomy" id="227321"/>
    <lineage>
        <taxon>Eukaryota</taxon>
        <taxon>Fungi</taxon>
        <taxon>Dikarya</taxon>
        <taxon>Ascomycota</taxon>
        <taxon>Pezizomycotina</taxon>
        <taxon>Eurotiomycetes</taxon>
        <taxon>Eurotiomycetidae</taxon>
        <taxon>Eurotiales</taxon>
        <taxon>Aspergillaceae</taxon>
        <taxon>Aspergillus</taxon>
        <taxon>Aspergillus subgen. Nidulantes</taxon>
    </lineage>
</organism>
<dbReference type="RefSeq" id="XP_660392.1">
    <property type="nucleotide sequence ID" value="XM_655300.1"/>
</dbReference>
<protein>
    <submittedName>
        <fullName evidence="5">Uncharacterized protein</fullName>
    </submittedName>
</protein>
<dbReference type="AlphaFoldDB" id="Q5B9J2"/>
<dbReference type="OMA" id="WIEEPLA"/>
<reference evidence="6" key="1">
    <citation type="journal article" date="2005" name="Nature">
        <title>Sequencing of Aspergillus nidulans and comparative analysis with A. fumigatus and A. oryzae.</title>
        <authorList>
            <person name="Galagan J.E."/>
            <person name="Calvo S.E."/>
            <person name="Cuomo C."/>
            <person name="Ma L.J."/>
            <person name="Wortman J.R."/>
            <person name="Batzoglou S."/>
            <person name="Lee S.I."/>
            <person name="Basturkmen M."/>
            <person name="Spevak C.C."/>
            <person name="Clutterbuck J."/>
            <person name="Kapitonov V."/>
            <person name="Jurka J."/>
            <person name="Scazzocchio C."/>
            <person name="Farman M."/>
            <person name="Butler J."/>
            <person name="Purcell S."/>
            <person name="Harris S."/>
            <person name="Braus G.H."/>
            <person name="Draht O."/>
            <person name="Busch S."/>
            <person name="D'Enfert C."/>
            <person name="Bouchier C."/>
            <person name="Goldman G.H."/>
            <person name="Bell-Pedersen D."/>
            <person name="Griffiths-Jones S."/>
            <person name="Doonan J.H."/>
            <person name="Yu J."/>
            <person name="Vienken K."/>
            <person name="Pain A."/>
            <person name="Freitag M."/>
            <person name="Selker E.U."/>
            <person name="Archer D.B."/>
            <person name="Penalva M.A."/>
            <person name="Oakley B.R."/>
            <person name="Momany M."/>
            <person name="Tanaka T."/>
            <person name="Kumagai T."/>
            <person name="Asai K."/>
            <person name="Machida M."/>
            <person name="Nierman W.C."/>
            <person name="Denning D.W."/>
            <person name="Caddick M."/>
            <person name="Hynes M."/>
            <person name="Paoletti M."/>
            <person name="Fischer R."/>
            <person name="Miller B."/>
            <person name="Dyer P."/>
            <person name="Sachs M.S."/>
            <person name="Osmani S.A."/>
            <person name="Birren B.W."/>
        </authorList>
    </citation>
    <scope>NUCLEOTIDE SEQUENCE [LARGE SCALE GENOMIC DNA]</scope>
    <source>
        <strain evidence="6">FGSC A4 / ATCC 38163 / CBS 112.46 / NRRL 194 / M139</strain>
    </source>
</reference>
<sequence length="247" mass="28809">MMFSALMKESPGQQRLRARFEGWMKELSRDKALQEKLISKFEAGCQRVHPGEEYLIALQQDNVRPVFDPIREVGQIRHLEWELDSRLYTRMLRKTVRQQIQSFSMRLDAQTEFDAHTQSYMSSMIWTGTCRSWYKNSTTGKITALWPGSSLQYMQTLAEDRWEDFHFTYRGNRFAYWEKGLSWVENQDIDCLGREERKAREASTVPKVGGDLGYYVVDGEALSSLDIKSLDMDGDSNEDDLNAMARL</sequence>
<dbReference type="InterPro" id="IPR036188">
    <property type="entry name" value="FAD/NAD-bd_sf"/>
</dbReference>
<dbReference type="GeneID" id="2874331"/>
<evidence type="ECO:0000256" key="1">
    <source>
        <dbReference type="ARBA" id="ARBA00001974"/>
    </source>
</evidence>
<dbReference type="HOGENOM" id="CLU_1124517_0_0_1"/>
<dbReference type="VEuPathDB" id="FungiDB:AN2788"/>
<reference evidence="6" key="2">
    <citation type="journal article" date="2009" name="Fungal Genet. Biol.">
        <title>The 2008 update of the Aspergillus nidulans genome annotation: a community effort.</title>
        <authorList>
            <person name="Wortman J.R."/>
            <person name="Gilsenan J.M."/>
            <person name="Joardar V."/>
            <person name="Deegan J."/>
            <person name="Clutterbuck J."/>
            <person name="Andersen M.R."/>
            <person name="Archer D."/>
            <person name="Bencina M."/>
            <person name="Braus G."/>
            <person name="Coutinho P."/>
            <person name="von Dohren H."/>
            <person name="Doonan J."/>
            <person name="Driessen A.J."/>
            <person name="Durek P."/>
            <person name="Espeso E."/>
            <person name="Fekete E."/>
            <person name="Flipphi M."/>
            <person name="Estrada C.G."/>
            <person name="Geysens S."/>
            <person name="Goldman G."/>
            <person name="de Groot P.W."/>
            <person name="Hansen K."/>
            <person name="Harris S.D."/>
            <person name="Heinekamp T."/>
            <person name="Helmstaedt K."/>
            <person name="Henrissat B."/>
            <person name="Hofmann G."/>
            <person name="Homan T."/>
            <person name="Horio T."/>
            <person name="Horiuchi H."/>
            <person name="James S."/>
            <person name="Jones M."/>
            <person name="Karaffa L."/>
            <person name="Karanyi Z."/>
            <person name="Kato M."/>
            <person name="Keller N."/>
            <person name="Kelly D.E."/>
            <person name="Kiel J.A."/>
            <person name="Kim J.M."/>
            <person name="van der Klei I.J."/>
            <person name="Klis F.M."/>
            <person name="Kovalchuk A."/>
            <person name="Krasevec N."/>
            <person name="Kubicek C.P."/>
            <person name="Liu B."/>
            <person name="Maccabe A."/>
            <person name="Meyer V."/>
            <person name="Mirabito P."/>
            <person name="Miskei M."/>
            <person name="Mos M."/>
            <person name="Mullins J."/>
            <person name="Nelson D.R."/>
            <person name="Nielsen J."/>
            <person name="Oakley B.R."/>
            <person name="Osmani S.A."/>
            <person name="Pakula T."/>
            <person name="Paszewski A."/>
            <person name="Paulsen I."/>
            <person name="Pilsyk S."/>
            <person name="Pocsi I."/>
            <person name="Punt P.J."/>
            <person name="Ram A.F."/>
            <person name="Ren Q."/>
            <person name="Robellet X."/>
            <person name="Robson G."/>
            <person name="Seiboth B."/>
            <person name="van Solingen P."/>
            <person name="Specht T."/>
            <person name="Sun J."/>
            <person name="Taheri-Talesh N."/>
            <person name="Takeshita N."/>
            <person name="Ussery D."/>
            <person name="vanKuyk P.A."/>
            <person name="Visser H."/>
            <person name="van de Vondervoort P.J."/>
            <person name="de Vries R.P."/>
            <person name="Walton J."/>
            <person name="Xiang X."/>
            <person name="Xiong Y."/>
            <person name="Zeng A.P."/>
            <person name="Brandt B.W."/>
            <person name="Cornell M.J."/>
            <person name="van den Hondel C.A."/>
            <person name="Visser J."/>
            <person name="Oliver S.G."/>
            <person name="Turner G."/>
        </authorList>
    </citation>
    <scope>GENOME REANNOTATION</scope>
    <source>
        <strain evidence="6">FGSC A4 / ATCC 38163 / CBS 112.46 / NRRL 194 / M139</strain>
    </source>
</reference>
<keyword evidence="4" id="KW-0274">FAD</keyword>
<dbReference type="eggNOG" id="KOG1399">
    <property type="taxonomic scope" value="Eukaryota"/>
</dbReference>
<accession>Q5B9J2</accession>
<evidence type="ECO:0000256" key="4">
    <source>
        <dbReference type="ARBA" id="ARBA00022827"/>
    </source>
</evidence>
<dbReference type="OrthoDB" id="74360at2759"/>
<comment type="cofactor">
    <cofactor evidence="1">
        <name>FAD</name>
        <dbReference type="ChEBI" id="CHEBI:57692"/>
    </cofactor>
</comment>
<dbReference type="Proteomes" id="UP000000560">
    <property type="component" value="Chromosome VI"/>
</dbReference>
<keyword evidence="6" id="KW-1185">Reference proteome</keyword>
<dbReference type="InterPro" id="IPR051209">
    <property type="entry name" value="FAD-bind_Monooxygenase_sf"/>
</dbReference>
<proteinExistence type="inferred from homology"/>
<gene>
    <name evidence="5" type="ORF">ANIA_02788</name>
</gene>
<evidence type="ECO:0000313" key="5">
    <source>
        <dbReference type="EMBL" id="CBF84010.1"/>
    </source>
</evidence>
<keyword evidence="3" id="KW-0285">Flavoprotein</keyword>
<dbReference type="KEGG" id="ani:ANIA_02788"/>
<dbReference type="InParanoid" id="Q5B9J2"/>
<comment type="similarity">
    <text evidence="2">Belongs to the FAD-binding monooxygenase family.</text>
</comment>
<dbReference type="PANTHER" id="PTHR42877">
    <property type="entry name" value="L-ORNITHINE N(5)-MONOOXYGENASE-RELATED"/>
    <property type="match status" value="1"/>
</dbReference>
<evidence type="ECO:0000313" key="6">
    <source>
        <dbReference type="Proteomes" id="UP000000560"/>
    </source>
</evidence>